<sequence>MIERRTPNAERRTPNAERRTPNAERRTPNAERRTPNAERPYPRAIVSRARLASVVTEQPCRYLAPSTRSREPYMDPRSPPASSPQAGSGVSLGVVSRRRMYFQSASSM</sequence>
<gene>
    <name evidence="2" type="ORF">FM069_06185</name>
</gene>
<reference evidence="2 3" key="1">
    <citation type="submission" date="2019-07" db="EMBL/GenBank/DDBJ databases">
        <title>Pseudomonas mangiferae sp. nov., isolated from bark of mango tree in Thailand.</title>
        <authorList>
            <person name="Srisuk N."/>
            <person name="Anurat P."/>
        </authorList>
    </citation>
    <scope>NUCLEOTIDE SEQUENCE [LARGE SCALE GENOMIC DNA]</scope>
    <source>
        <strain evidence="2 3">DMKU_BBB3-04</strain>
    </source>
</reference>
<protein>
    <submittedName>
        <fullName evidence="2">Uncharacterized protein</fullName>
    </submittedName>
</protein>
<dbReference type="EMBL" id="VJOY01000004">
    <property type="protein sequence ID" value="TRX75332.1"/>
    <property type="molecule type" value="Genomic_DNA"/>
</dbReference>
<accession>A0A553H0Q6</accession>
<name>A0A553H0Q6_9PSED</name>
<evidence type="ECO:0000313" key="3">
    <source>
        <dbReference type="Proteomes" id="UP000315235"/>
    </source>
</evidence>
<proteinExistence type="predicted"/>
<evidence type="ECO:0000256" key="1">
    <source>
        <dbReference type="SAM" id="MobiDB-lite"/>
    </source>
</evidence>
<feature type="region of interest" description="Disordered" evidence="1">
    <location>
        <begin position="61"/>
        <end position="94"/>
    </location>
</feature>
<dbReference type="SUPFAM" id="SSF57997">
    <property type="entry name" value="Tropomyosin"/>
    <property type="match status" value="1"/>
</dbReference>
<keyword evidence="3" id="KW-1185">Reference proteome</keyword>
<feature type="region of interest" description="Disordered" evidence="1">
    <location>
        <begin position="1"/>
        <end position="42"/>
    </location>
</feature>
<comment type="caution">
    <text evidence="2">The sequence shown here is derived from an EMBL/GenBank/DDBJ whole genome shotgun (WGS) entry which is preliminary data.</text>
</comment>
<feature type="compositionally biased region" description="Basic and acidic residues" evidence="1">
    <location>
        <begin position="1"/>
        <end position="36"/>
    </location>
</feature>
<organism evidence="2 3">
    <name type="scientific">Pseudomonas mangiferae</name>
    <dbReference type="NCBI Taxonomy" id="2593654"/>
    <lineage>
        <taxon>Bacteria</taxon>
        <taxon>Pseudomonadati</taxon>
        <taxon>Pseudomonadota</taxon>
        <taxon>Gammaproteobacteria</taxon>
        <taxon>Pseudomonadales</taxon>
        <taxon>Pseudomonadaceae</taxon>
        <taxon>Pseudomonas</taxon>
    </lineage>
</organism>
<dbReference type="AlphaFoldDB" id="A0A553H0Q6"/>
<evidence type="ECO:0000313" key="2">
    <source>
        <dbReference type="EMBL" id="TRX75332.1"/>
    </source>
</evidence>
<dbReference type="Proteomes" id="UP000315235">
    <property type="component" value="Unassembled WGS sequence"/>
</dbReference>